<evidence type="ECO:0000256" key="1">
    <source>
        <dbReference type="SAM" id="MobiDB-lite"/>
    </source>
</evidence>
<feature type="region of interest" description="Disordered" evidence="1">
    <location>
        <begin position="1"/>
        <end position="55"/>
    </location>
</feature>
<dbReference type="Proteomes" id="UP000429552">
    <property type="component" value="Unassembled WGS sequence"/>
</dbReference>
<reference evidence="2 3" key="1">
    <citation type="submission" date="2019-12" db="EMBL/GenBank/DDBJ databases">
        <title>Whole genome shotgun sequence of Streptomyces libani subsp. libani NBRC 13452.</title>
        <authorList>
            <person name="Ichikawa N."/>
            <person name="Kimura A."/>
            <person name="Kitahashi Y."/>
            <person name="Komaki H."/>
            <person name="Tamura T."/>
        </authorList>
    </citation>
    <scope>NUCLEOTIDE SEQUENCE [LARGE SCALE GENOMIC DNA]</scope>
    <source>
        <strain evidence="2 3">NBRC 13452</strain>
    </source>
</reference>
<dbReference type="EMBL" id="BLIP01000001">
    <property type="protein sequence ID" value="GFE24300.1"/>
    <property type="molecule type" value="Genomic_DNA"/>
</dbReference>
<comment type="caution">
    <text evidence="2">The sequence shown here is derived from an EMBL/GenBank/DDBJ whole genome shotgun (WGS) entry which is preliminary data.</text>
</comment>
<protein>
    <submittedName>
        <fullName evidence="2">Uncharacterized protein</fullName>
    </submittedName>
</protein>
<organism evidence="2 3">
    <name type="scientific">Streptomyces nigrescens</name>
    <dbReference type="NCBI Taxonomy" id="1920"/>
    <lineage>
        <taxon>Bacteria</taxon>
        <taxon>Bacillati</taxon>
        <taxon>Actinomycetota</taxon>
        <taxon>Actinomycetes</taxon>
        <taxon>Kitasatosporales</taxon>
        <taxon>Streptomycetaceae</taxon>
        <taxon>Streptomyces</taxon>
    </lineage>
</organism>
<proteinExistence type="predicted"/>
<evidence type="ECO:0000313" key="2">
    <source>
        <dbReference type="EMBL" id="GFE24300.1"/>
    </source>
</evidence>
<gene>
    <name evidence="2" type="ORF">Sliba_47530</name>
</gene>
<evidence type="ECO:0000313" key="3">
    <source>
        <dbReference type="Proteomes" id="UP000429552"/>
    </source>
</evidence>
<sequence length="55" mass="5453">MIDLPTGTGALARRGAESGGTTVLAGPSWVPDLPDVGVGGNTPEPVTPTRARIGL</sequence>
<dbReference type="AlphaFoldDB" id="A0A640TM89"/>
<name>A0A640TM89_STRNI</name>
<accession>A0A640TM89</accession>